<evidence type="ECO:0000256" key="5">
    <source>
        <dbReference type="RuleBase" id="RU361235"/>
    </source>
</evidence>
<name>A0A2L0EI15_SORCE</name>
<dbReference type="EMBL" id="CP012673">
    <property type="protein sequence ID" value="AUX38926.1"/>
    <property type="molecule type" value="Genomic_DNA"/>
</dbReference>
<comment type="similarity">
    <text evidence="1 5">Belongs to the type-B carboxylesterase/lipase family.</text>
</comment>
<protein>
    <recommendedName>
        <fullName evidence="5">Carboxylic ester hydrolase</fullName>
        <ecNumber evidence="5">3.1.1.-</ecNumber>
    </recommendedName>
</protein>
<evidence type="ECO:0000313" key="8">
    <source>
        <dbReference type="Proteomes" id="UP000238348"/>
    </source>
</evidence>
<dbReference type="SUPFAM" id="SSF53474">
    <property type="entry name" value="alpha/beta-Hydrolases"/>
    <property type="match status" value="1"/>
</dbReference>
<dbReference type="InterPro" id="IPR000997">
    <property type="entry name" value="Cholinesterase"/>
</dbReference>
<feature type="active site" description="Charge relay system" evidence="4">
    <location>
        <position position="413"/>
    </location>
</feature>
<feature type="domain" description="Carboxylesterase type B" evidence="6">
    <location>
        <begin position="5"/>
        <end position="480"/>
    </location>
</feature>
<dbReference type="PRINTS" id="PR00878">
    <property type="entry name" value="CHOLNESTRASE"/>
</dbReference>
<dbReference type="InterPro" id="IPR029058">
    <property type="entry name" value="AB_hydrolase_fold"/>
</dbReference>
<organism evidence="7 8">
    <name type="scientific">Sorangium cellulosum</name>
    <name type="common">Polyangium cellulosum</name>
    <dbReference type="NCBI Taxonomy" id="56"/>
    <lineage>
        <taxon>Bacteria</taxon>
        <taxon>Pseudomonadati</taxon>
        <taxon>Myxococcota</taxon>
        <taxon>Polyangia</taxon>
        <taxon>Polyangiales</taxon>
        <taxon>Polyangiaceae</taxon>
        <taxon>Sorangium</taxon>
    </lineage>
</organism>
<keyword evidence="2 5" id="KW-0378">Hydrolase</keyword>
<dbReference type="ESTHER" id="sorce-a0a2l0ei15">
    <property type="family name" value="Carb_B_Bacteria"/>
</dbReference>
<dbReference type="InterPro" id="IPR002018">
    <property type="entry name" value="CarbesteraseB"/>
</dbReference>
<dbReference type="Gene3D" id="3.40.50.1820">
    <property type="entry name" value="alpha/beta hydrolase"/>
    <property type="match status" value="1"/>
</dbReference>
<evidence type="ECO:0000256" key="2">
    <source>
        <dbReference type="ARBA" id="ARBA00022801"/>
    </source>
</evidence>
<dbReference type="PANTHER" id="PTHR43918:SF4">
    <property type="entry name" value="CARBOXYLIC ESTER HYDROLASE"/>
    <property type="match status" value="1"/>
</dbReference>
<dbReference type="AlphaFoldDB" id="A0A2L0EI15"/>
<dbReference type="PANTHER" id="PTHR43918">
    <property type="entry name" value="ACETYLCHOLINESTERASE"/>
    <property type="match status" value="1"/>
</dbReference>
<accession>A0A2L0EI15</accession>
<evidence type="ECO:0000256" key="4">
    <source>
        <dbReference type="PIRSR" id="PIRSR600997-1"/>
    </source>
</evidence>
<evidence type="ECO:0000259" key="6">
    <source>
        <dbReference type="Pfam" id="PF00135"/>
    </source>
</evidence>
<proteinExistence type="inferred from homology"/>
<evidence type="ECO:0000256" key="1">
    <source>
        <dbReference type="ARBA" id="ARBA00005964"/>
    </source>
</evidence>
<dbReference type="Proteomes" id="UP000238348">
    <property type="component" value="Chromosome"/>
</dbReference>
<reference evidence="7 8" key="1">
    <citation type="submission" date="2015-09" db="EMBL/GenBank/DDBJ databases">
        <title>Sorangium comparison.</title>
        <authorList>
            <person name="Zaburannyi N."/>
            <person name="Bunk B."/>
            <person name="Overmann J."/>
            <person name="Mueller R."/>
        </authorList>
    </citation>
    <scope>NUCLEOTIDE SEQUENCE [LARGE SCALE GENOMIC DNA]</scope>
    <source>
        <strain evidence="7 8">So ce26</strain>
    </source>
</reference>
<dbReference type="InterPro" id="IPR050654">
    <property type="entry name" value="AChE-related_enzymes"/>
</dbReference>
<feature type="active site" description="Charge relay system" evidence="4">
    <location>
        <position position="318"/>
    </location>
</feature>
<dbReference type="EC" id="3.1.1.-" evidence="5"/>
<gene>
    <name evidence="7" type="ORF">SOCE26_003070</name>
</gene>
<feature type="active site" description="Acyl-ester intermediate" evidence="4">
    <location>
        <position position="189"/>
    </location>
</feature>
<dbReference type="InterPro" id="IPR019826">
    <property type="entry name" value="Carboxylesterase_B_AS"/>
</dbReference>
<dbReference type="GO" id="GO:0004104">
    <property type="term" value="F:cholinesterase activity"/>
    <property type="evidence" value="ECO:0007669"/>
    <property type="project" value="InterPro"/>
</dbReference>
<dbReference type="Pfam" id="PF00135">
    <property type="entry name" value="COesterase"/>
    <property type="match status" value="1"/>
</dbReference>
<dbReference type="PROSITE" id="PS00122">
    <property type="entry name" value="CARBOXYLESTERASE_B_1"/>
    <property type="match status" value="1"/>
</dbReference>
<evidence type="ECO:0000313" key="7">
    <source>
        <dbReference type="EMBL" id="AUX38926.1"/>
    </source>
</evidence>
<dbReference type="RefSeq" id="WP_104976967.1">
    <property type="nucleotide sequence ID" value="NZ_CP012673.1"/>
</dbReference>
<evidence type="ECO:0000256" key="3">
    <source>
        <dbReference type="ARBA" id="ARBA00023157"/>
    </source>
</evidence>
<sequence>MTESLVARTSLGDMQGTRHGGVAQFRGVPYAAPPVGELRFAPPRRVSAWTGARDARQHGPIAPQRPSRLRAAMGDMPSAAQGEDCLTLTISAPAIDGGSRPVLVWLHGGAYMSGAGSLDWYDGAALARDGDVVVVGVNYRLGALGFLYHPGLSDGTLGLLDIIAALTWVREHIAAFGGDPDRITIMGQSAGAHAILCLLTMPDARRLFRRAILQSAPAGLPPLSAATASERGDRLLALLAIDRGHPPDVAARVKAEPAERFLEATGALARATARFGQVVPPFMPVIDHLADPARFLDSAAEGAGAARVDLIVGTTREEANAFFCDPSAQEHDPDAAQLAGRFAALAGHEDAIERYRQRRPGGRAVDLLSDLVTDYTFLFPSLRFAEAAAEAGARVWVYQFDWAPPGTPFKACHCLELPFVFGNPHAWRGAPMVQGAAAAELADLSAVIRGAWTGFARTGEPTACAPWPEYRAWDRQTMRFASVIGPVGDPAGAAWRRAPRRAPRAER</sequence>
<dbReference type="OrthoDB" id="9775851at2"/>
<keyword evidence="3" id="KW-1015">Disulfide bond</keyword>